<gene>
    <name evidence="1" type="ORF">CRENBAI_016791</name>
</gene>
<dbReference type="Proteomes" id="UP001311232">
    <property type="component" value="Unassembled WGS sequence"/>
</dbReference>
<proteinExistence type="predicted"/>
<evidence type="ECO:0000313" key="2">
    <source>
        <dbReference type="Proteomes" id="UP001311232"/>
    </source>
</evidence>
<dbReference type="EMBL" id="JAHHUM010000327">
    <property type="protein sequence ID" value="KAK5620920.1"/>
    <property type="molecule type" value="Genomic_DNA"/>
</dbReference>
<accession>A0AAV9SIX0</accession>
<dbReference type="AlphaFoldDB" id="A0AAV9SIX0"/>
<comment type="caution">
    <text evidence="1">The sequence shown here is derived from an EMBL/GenBank/DDBJ whole genome shotgun (WGS) entry which is preliminary data.</text>
</comment>
<organism evidence="1 2">
    <name type="scientific">Crenichthys baileyi</name>
    <name type="common">White River springfish</name>
    <dbReference type="NCBI Taxonomy" id="28760"/>
    <lineage>
        <taxon>Eukaryota</taxon>
        <taxon>Metazoa</taxon>
        <taxon>Chordata</taxon>
        <taxon>Craniata</taxon>
        <taxon>Vertebrata</taxon>
        <taxon>Euteleostomi</taxon>
        <taxon>Actinopterygii</taxon>
        <taxon>Neopterygii</taxon>
        <taxon>Teleostei</taxon>
        <taxon>Neoteleostei</taxon>
        <taxon>Acanthomorphata</taxon>
        <taxon>Ovalentaria</taxon>
        <taxon>Atherinomorphae</taxon>
        <taxon>Cyprinodontiformes</taxon>
        <taxon>Goodeidae</taxon>
        <taxon>Crenichthys</taxon>
    </lineage>
</organism>
<name>A0AAV9SIX0_9TELE</name>
<evidence type="ECO:0000313" key="1">
    <source>
        <dbReference type="EMBL" id="KAK5620920.1"/>
    </source>
</evidence>
<protein>
    <recommendedName>
        <fullName evidence="3">Secreted protein</fullName>
    </recommendedName>
</protein>
<sequence length="102" mass="11804">MFRYRGFIVFFFYSCMVKLCLKTCRNNPYLLCCKMFACILVLQLFGAHPAGRKAPWRAALKDSAYYGKKSVRRNRVTLFSLSTTSPGNLRTIQVEAPIFFDQ</sequence>
<keyword evidence="2" id="KW-1185">Reference proteome</keyword>
<evidence type="ECO:0008006" key="3">
    <source>
        <dbReference type="Google" id="ProtNLM"/>
    </source>
</evidence>
<reference evidence="1 2" key="1">
    <citation type="submission" date="2021-06" db="EMBL/GenBank/DDBJ databases">
        <authorList>
            <person name="Palmer J.M."/>
        </authorList>
    </citation>
    <scope>NUCLEOTIDE SEQUENCE [LARGE SCALE GENOMIC DNA]</scope>
    <source>
        <strain evidence="1 2">MEX-2019</strain>
        <tissue evidence="1">Muscle</tissue>
    </source>
</reference>